<dbReference type="InterPro" id="IPR039420">
    <property type="entry name" value="WalR-like"/>
</dbReference>
<evidence type="ECO:0000256" key="7">
    <source>
        <dbReference type="PROSITE-ProRule" id="PRU01091"/>
    </source>
</evidence>
<evidence type="ECO:0000256" key="6">
    <source>
        <dbReference type="PROSITE-ProRule" id="PRU00169"/>
    </source>
</evidence>
<keyword evidence="11" id="KW-1185">Reference proteome</keyword>
<dbReference type="Pfam" id="PF00486">
    <property type="entry name" value="Trans_reg_C"/>
    <property type="match status" value="1"/>
</dbReference>
<dbReference type="OrthoDB" id="7631574at2"/>
<dbReference type="AlphaFoldDB" id="A0A7W6MYQ9"/>
<dbReference type="EMBL" id="JACIES010000004">
    <property type="protein sequence ID" value="MBB4026181.1"/>
    <property type="molecule type" value="Genomic_DNA"/>
</dbReference>
<dbReference type="SUPFAM" id="SSF52172">
    <property type="entry name" value="CheY-like"/>
    <property type="match status" value="1"/>
</dbReference>
<dbReference type="SUPFAM" id="SSF46894">
    <property type="entry name" value="C-terminal effector domain of the bipartite response regulators"/>
    <property type="match status" value="1"/>
</dbReference>
<evidence type="ECO:0000256" key="1">
    <source>
        <dbReference type="ARBA" id="ARBA00022553"/>
    </source>
</evidence>
<feature type="domain" description="Response regulatory" evidence="8">
    <location>
        <begin position="6"/>
        <end position="120"/>
    </location>
</feature>
<keyword evidence="2" id="KW-0902">Two-component regulatory system</keyword>
<keyword evidence="3" id="KW-0805">Transcription regulation</keyword>
<organism evidence="10 11">
    <name type="scientific">Butyricimonas faecihominis</name>
    <dbReference type="NCBI Taxonomy" id="1472416"/>
    <lineage>
        <taxon>Bacteria</taxon>
        <taxon>Pseudomonadati</taxon>
        <taxon>Bacteroidota</taxon>
        <taxon>Bacteroidia</taxon>
        <taxon>Bacteroidales</taxon>
        <taxon>Odoribacteraceae</taxon>
        <taxon>Butyricimonas</taxon>
    </lineage>
</organism>
<evidence type="ECO:0000259" key="9">
    <source>
        <dbReference type="PROSITE" id="PS51755"/>
    </source>
</evidence>
<dbReference type="PROSITE" id="PS50110">
    <property type="entry name" value="RESPONSE_REGULATORY"/>
    <property type="match status" value="1"/>
</dbReference>
<evidence type="ECO:0000259" key="8">
    <source>
        <dbReference type="PROSITE" id="PS50110"/>
    </source>
</evidence>
<evidence type="ECO:0000313" key="10">
    <source>
        <dbReference type="EMBL" id="MBB4026181.1"/>
    </source>
</evidence>
<keyword evidence="5" id="KW-0804">Transcription</keyword>
<dbReference type="InterPro" id="IPR001789">
    <property type="entry name" value="Sig_transdc_resp-reg_receiver"/>
</dbReference>
<dbReference type="Gene3D" id="1.10.10.10">
    <property type="entry name" value="Winged helix-like DNA-binding domain superfamily/Winged helix DNA-binding domain"/>
    <property type="match status" value="1"/>
</dbReference>
<dbReference type="InterPro" id="IPR016032">
    <property type="entry name" value="Sig_transdc_resp-reg_C-effctor"/>
</dbReference>
<dbReference type="GO" id="GO:0006355">
    <property type="term" value="P:regulation of DNA-templated transcription"/>
    <property type="evidence" value="ECO:0007669"/>
    <property type="project" value="InterPro"/>
</dbReference>
<feature type="modified residue" description="4-aspartylphosphate" evidence="6">
    <location>
        <position position="55"/>
    </location>
</feature>
<sequence>MGNKMRILYAEDYELDAELTKILLEEHEFTVDIAADGKKAWDAYNRQKPDILLLDLNIPRKDGIEVTRLIRQKDPHTHIIIYTSHGEPEREIAALDAGADEFIPKDRTPDVLIAHLKILRQKMIAHLNLPHVYELSPITTFNAVARTLTIQGETILLGSGEARLLQLLCAKSNQISHMDYLMKGTWEGGSFGKRKRVKEYVCRIRKPLKKDPSIRIEYIGNDYEEGYILITTPFPAPALSSPVIRS</sequence>
<evidence type="ECO:0000256" key="3">
    <source>
        <dbReference type="ARBA" id="ARBA00023015"/>
    </source>
</evidence>
<dbReference type="Gene3D" id="3.40.50.2300">
    <property type="match status" value="1"/>
</dbReference>
<dbReference type="GO" id="GO:0000156">
    <property type="term" value="F:phosphorelay response regulator activity"/>
    <property type="evidence" value="ECO:0007669"/>
    <property type="project" value="TreeGrafter"/>
</dbReference>
<dbReference type="GO" id="GO:0032993">
    <property type="term" value="C:protein-DNA complex"/>
    <property type="evidence" value="ECO:0007669"/>
    <property type="project" value="TreeGrafter"/>
</dbReference>
<keyword evidence="1 6" id="KW-0597">Phosphoprotein</keyword>
<comment type="caution">
    <text evidence="10">The sequence shown here is derived from an EMBL/GenBank/DDBJ whole genome shotgun (WGS) entry which is preliminary data.</text>
</comment>
<proteinExistence type="predicted"/>
<dbReference type="InterPro" id="IPR001867">
    <property type="entry name" value="OmpR/PhoB-type_DNA-bd"/>
</dbReference>
<evidence type="ECO:0000256" key="4">
    <source>
        <dbReference type="ARBA" id="ARBA00023125"/>
    </source>
</evidence>
<dbReference type="InterPro" id="IPR011006">
    <property type="entry name" value="CheY-like_superfamily"/>
</dbReference>
<dbReference type="GO" id="GO:0000976">
    <property type="term" value="F:transcription cis-regulatory region binding"/>
    <property type="evidence" value="ECO:0007669"/>
    <property type="project" value="TreeGrafter"/>
</dbReference>
<keyword evidence="4 7" id="KW-0238">DNA-binding</keyword>
<dbReference type="InterPro" id="IPR036388">
    <property type="entry name" value="WH-like_DNA-bd_sf"/>
</dbReference>
<dbReference type="PROSITE" id="PS51755">
    <property type="entry name" value="OMPR_PHOB"/>
    <property type="match status" value="1"/>
</dbReference>
<dbReference type="SMART" id="SM00862">
    <property type="entry name" value="Trans_reg_C"/>
    <property type="match status" value="1"/>
</dbReference>
<dbReference type="CDD" id="cd17535">
    <property type="entry name" value="REC_NarL-like"/>
    <property type="match status" value="1"/>
</dbReference>
<evidence type="ECO:0000313" key="11">
    <source>
        <dbReference type="Proteomes" id="UP000546007"/>
    </source>
</evidence>
<feature type="DNA-binding region" description="OmpR/PhoB-type" evidence="7">
    <location>
        <begin position="130"/>
        <end position="231"/>
    </location>
</feature>
<dbReference type="GO" id="GO:0005829">
    <property type="term" value="C:cytosol"/>
    <property type="evidence" value="ECO:0007669"/>
    <property type="project" value="TreeGrafter"/>
</dbReference>
<protein>
    <submittedName>
        <fullName evidence="10">DNA-binding response OmpR family regulator</fullName>
    </submittedName>
</protein>
<dbReference type="SMART" id="SM00448">
    <property type="entry name" value="REC"/>
    <property type="match status" value="1"/>
</dbReference>
<dbReference type="GeneID" id="93102412"/>
<name>A0A7W6MYQ9_9BACT</name>
<reference evidence="10 11" key="1">
    <citation type="submission" date="2020-08" db="EMBL/GenBank/DDBJ databases">
        <title>Genomic Encyclopedia of Type Strains, Phase IV (KMG-IV): sequencing the most valuable type-strain genomes for metagenomic binning, comparative biology and taxonomic classification.</title>
        <authorList>
            <person name="Goeker M."/>
        </authorList>
    </citation>
    <scope>NUCLEOTIDE SEQUENCE [LARGE SCALE GENOMIC DNA]</scope>
    <source>
        <strain evidence="10 11">DSM 105721</strain>
    </source>
</reference>
<evidence type="ECO:0000256" key="2">
    <source>
        <dbReference type="ARBA" id="ARBA00023012"/>
    </source>
</evidence>
<dbReference type="InterPro" id="IPR058245">
    <property type="entry name" value="NreC/VraR/RcsB-like_REC"/>
</dbReference>
<dbReference type="Pfam" id="PF00072">
    <property type="entry name" value="Response_reg"/>
    <property type="match status" value="1"/>
</dbReference>
<evidence type="ECO:0000256" key="5">
    <source>
        <dbReference type="ARBA" id="ARBA00023163"/>
    </source>
</evidence>
<dbReference type="RefSeq" id="WP_124316269.1">
    <property type="nucleotide sequence ID" value="NZ_AP028155.1"/>
</dbReference>
<dbReference type="PANTHER" id="PTHR48111:SF1">
    <property type="entry name" value="TWO-COMPONENT RESPONSE REGULATOR ORR33"/>
    <property type="match status" value="1"/>
</dbReference>
<dbReference type="Proteomes" id="UP000546007">
    <property type="component" value="Unassembled WGS sequence"/>
</dbReference>
<gene>
    <name evidence="10" type="ORF">GGR14_001971</name>
</gene>
<dbReference type="PANTHER" id="PTHR48111">
    <property type="entry name" value="REGULATOR OF RPOS"/>
    <property type="match status" value="1"/>
</dbReference>
<feature type="domain" description="OmpR/PhoB-type" evidence="9">
    <location>
        <begin position="130"/>
        <end position="231"/>
    </location>
</feature>
<accession>A0A7W6MYQ9</accession>